<organism evidence="4">
    <name type="scientific">Echinostoma caproni</name>
    <dbReference type="NCBI Taxonomy" id="27848"/>
    <lineage>
        <taxon>Eukaryota</taxon>
        <taxon>Metazoa</taxon>
        <taxon>Spiralia</taxon>
        <taxon>Lophotrochozoa</taxon>
        <taxon>Platyhelminthes</taxon>
        <taxon>Trematoda</taxon>
        <taxon>Digenea</taxon>
        <taxon>Plagiorchiida</taxon>
        <taxon>Echinostomata</taxon>
        <taxon>Echinostomatoidea</taxon>
        <taxon>Echinostomatidae</taxon>
        <taxon>Echinostoma</taxon>
    </lineage>
</organism>
<evidence type="ECO:0000313" key="2">
    <source>
        <dbReference type="EMBL" id="VDP23508.1"/>
    </source>
</evidence>
<proteinExistence type="predicted"/>
<protein>
    <submittedName>
        <fullName evidence="4">Transposase</fullName>
    </submittedName>
</protein>
<reference evidence="2 3" key="2">
    <citation type="submission" date="2018-11" db="EMBL/GenBank/DDBJ databases">
        <authorList>
            <consortium name="Pathogen Informatics"/>
        </authorList>
    </citation>
    <scope>NUCLEOTIDE SEQUENCE [LARGE SCALE GENOMIC DNA]</scope>
    <source>
        <strain evidence="2 3">Egypt</strain>
    </source>
</reference>
<name>A0A183A0M1_9TREM</name>
<feature type="compositionally biased region" description="Basic and acidic residues" evidence="1">
    <location>
        <begin position="27"/>
        <end position="37"/>
    </location>
</feature>
<dbReference type="AlphaFoldDB" id="A0A183A0M1"/>
<reference evidence="4" key="1">
    <citation type="submission" date="2016-06" db="UniProtKB">
        <authorList>
            <consortium name="WormBaseParasite"/>
        </authorList>
    </citation>
    <scope>IDENTIFICATION</scope>
</reference>
<dbReference type="WBParaSite" id="ECPE_0000050601-mRNA-1">
    <property type="protein sequence ID" value="ECPE_0000050601-mRNA-1"/>
    <property type="gene ID" value="ECPE_0000050601"/>
</dbReference>
<accession>A0A183A0M1</accession>
<evidence type="ECO:0000256" key="1">
    <source>
        <dbReference type="SAM" id="MobiDB-lite"/>
    </source>
</evidence>
<evidence type="ECO:0000313" key="3">
    <source>
        <dbReference type="Proteomes" id="UP000272942"/>
    </source>
</evidence>
<feature type="region of interest" description="Disordered" evidence="1">
    <location>
        <begin position="27"/>
        <end position="74"/>
    </location>
</feature>
<feature type="compositionally biased region" description="Basic residues" evidence="1">
    <location>
        <begin position="104"/>
        <end position="119"/>
    </location>
</feature>
<dbReference type="Proteomes" id="UP000272942">
    <property type="component" value="Unassembled WGS sequence"/>
</dbReference>
<evidence type="ECO:0000313" key="4">
    <source>
        <dbReference type="WBParaSite" id="ECPE_0000050601-mRNA-1"/>
    </source>
</evidence>
<gene>
    <name evidence="2" type="ORF">ECPE_LOCUS506</name>
</gene>
<keyword evidence="3" id="KW-1185">Reference proteome</keyword>
<feature type="region of interest" description="Disordered" evidence="1">
    <location>
        <begin position="101"/>
        <end position="130"/>
    </location>
</feature>
<sequence>MQTRTSRPADTNSTSCVQEHRVIECGKKRAPASERIKNGTHQTRHADVAAGSTSRDNVGCHSKQTDNYSPTGDPQLARKIYTECHYVGAADQHISRYDRIKPAGAKRGKRGNVRAKCRSKPAGIGQKKKA</sequence>
<dbReference type="EMBL" id="UZAN01001736">
    <property type="protein sequence ID" value="VDP23508.1"/>
    <property type="molecule type" value="Genomic_DNA"/>
</dbReference>